<feature type="domain" description="ABC transporter" evidence="6">
    <location>
        <begin position="7"/>
        <end position="236"/>
    </location>
</feature>
<name>A0ABW4W7I8_9BACI</name>
<reference evidence="8" key="1">
    <citation type="journal article" date="2019" name="Int. J. Syst. Evol. Microbiol.">
        <title>The Global Catalogue of Microorganisms (GCM) 10K type strain sequencing project: providing services to taxonomists for standard genome sequencing and annotation.</title>
        <authorList>
            <consortium name="The Broad Institute Genomics Platform"/>
            <consortium name="The Broad Institute Genome Sequencing Center for Infectious Disease"/>
            <person name="Wu L."/>
            <person name="Ma J."/>
        </authorList>
    </citation>
    <scope>NUCLEOTIDE SEQUENCE [LARGE SCALE GENOMIC DNA]</scope>
    <source>
        <strain evidence="8">R28</strain>
    </source>
</reference>
<dbReference type="InterPro" id="IPR052156">
    <property type="entry name" value="BCAA_Transport_ATP-bd_LivF"/>
</dbReference>
<dbReference type="Gene3D" id="3.40.50.300">
    <property type="entry name" value="P-loop containing nucleotide triphosphate hydrolases"/>
    <property type="match status" value="1"/>
</dbReference>
<dbReference type="SUPFAM" id="SSF52540">
    <property type="entry name" value="P-loop containing nucleoside triphosphate hydrolases"/>
    <property type="match status" value="1"/>
</dbReference>
<evidence type="ECO:0000256" key="3">
    <source>
        <dbReference type="ARBA" id="ARBA00022741"/>
    </source>
</evidence>
<dbReference type="EMBL" id="JBHUHQ010000041">
    <property type="protein sequence ID" value="MFD2046705.1"/>
    <property type="molecule type" value="Genomic_DNA"/>
</dbReference>
<dbReference type="Proteomes" id="UP001597383">
    <property type="component" value="Unassembled WGS sequence"/>
</dbReference>
<dbReference type="InterPro" id="IPR017871">
    <property type="entry name" value="ABC_transporter-like_CS"/>
</dbReference>
<comment type="caution">
    <text evidence="7">The sequence shown here is derived from an EMBL/GenBank/DDBJ whole genome shotgun (WGS) entry which is preliminary data.</text>
</comment>
<dbReference type="CDD" id="cd03224">
    <property type="entry name" value="ABC_TM1139_LivF_branched"/>
    <property type="match status" value="1"/>
</dbReference>
<evidence type="ECO:0000256" key="4">
    <source>
        <dbReference type="ARBA" id="ARBA00022840"/>
    </source>
</evidence>
<keyword evidence="3" id="KW-0547">Nucleotide-binding</keyword>
<dbReference type="InterPro" id="IPR003439">
    <property type="entry name" value="ABC_transporter-like_ATP-bd"/>
</dbReference>
<comment type="similarity">
    <text evidence="1">Belongs to the ABC transporter superfamily.</text>
</comment>
<dbReference type="PANTHER" id="PTHR43820">
    <property type="entry name" value="HIGH-AFFINITY BRANCHED-CHAIN AMINO ACID TRANSPORT ATP-BINDING PROTEIN LIVF"/>
    <property type="match status" value="1"/>
</dbReference>
<organism evidence="7 8">
    <name type="scientific">Ornithinibacillus salinisoli</name>
    <dbReference type="NCBI Taxonomy" id="1848459"/>
    <lineage>
        <taxon>Bacteria</taxon>
        <taxon>Bacillati</taxon>
        <taxon>Bacillota</taxon>
        <taxon>Bacilli</taxon>
        <taxon>Bacillales</taxon>
        <taxon>Bacillaceae</taxon>
        <taxon>Ornithinibacillus</taxon>
    </lineage>
</organism>
<protein>
    <submittedName>
        <fullName evidence="7">ABC transporter ATP-binding protein</fullName>
    </submittedName>
</protein>
<dbReference type="InterPro" id="IPR027417">
    <property type="entry name" value="P-loop_NTPase"/>
</dbReference>
<dbReference type="PROSITE" id="PS50893">
    <property type="entry name" value="ABC_TRANSPORTER_2"/>
    <property type="match status" value="1"/>
</dbReference>
<evidence type="ECO:0000313" key="7">
    <source>
        <dbReference type="EMBL" id="MFD2046705.1"/>
    </source>
</evidence>
<keyword evidence="8" id="KW-1185">Reference proteome</keyword>
<evidence type="ECO:0000256" key="5">
    <source>
        <dbReference type="ARBA" id="ARBA00022970"/>
    </source>
</evidence>
<keyword evidence="2" id="KW-0813">Transport</keyword>
<dbReference type="InterPro" id="IPR003593">
    <property type="entry name" value="AAA+_ATPase"/>
</dbReference>
<dbReference type="PROSITE" id="PS00211">
    <property type="entry name" value="ABC_TRANSPORTER_1"/>
    <property type="match status" value="1"/>
</dbReference>
<dbReference type="RefSeq" id="WP_377558762.1">
    <property type="nucleotide sequence ID" value="NZ_JBHUHQ010000041.1"/>
</dbReference>
<accession>A0ABW4W7I8</accession>
<dbReference type="SMART" id="SM00382">
    <property type="entry name" value="AAA"/>
    <property type="match status" value="1"/>
</dbReference>
<evidence type="ECO:0000259" key="6">
    <source>
        <dbReference type="PROSITE" id="PS50893"/>
    </source>
</evidence>
<evidence type="ECO:0000256" key="2">
    <source>
        <dbReference type="ARBA" id="ARBA00022448"/>
    </source>
</evidence>
<sequence length="237" mass="26577">MKRNSLLKLNQVEAYIQQFHILHDITFEVPKGGVTVLLGRNGAGKTTTLRTIMGLNPASNGSIVFNEQEISSLKPHMIANRGIGYVPEDQGIFGDLTVGENIRVAMKKEDEETTNRLEWVLELFPDLKKFWTKPGGQLSGGQKQMLAIARAYVNENELLLIDEPSKGLAPIIVEKVMESIQQMKEKTTILLVEQNFLMASKIGDQFYIIDDGQTVHDGQMTELKEDKVLMKKYLGIS</sequence>
<evidence type="ECO:0000256" key="1">
    <source>
        <dbReference type="ARBA" id="ARBA00005417"/>
    </source>
</evidence>
<keyword evidence="5" id="KW-0029">Amino-acid transport</keyword>
<dbReference type="GO" id="GO:0005524">
    <property type="term" value="F:ATP binding"/>
    <property type="evidence" value="ECO:0007669"/>
    <property type="project" value="UniProtKB-KW"/>
</dbReference>
<keyword evidence="4 7" id="KW-0067">ATP-binding</keyword>
<gene>
    <name evidence="7" type="ORF">ACFSJF_20775</name>
</gene>
<dbReference type="PANTHER" id="PTHR43820:SF2">
    <property type="entry name" value="ABC TRANSPORTER ATP-BINDING PROTEIN"/>
    <property type="match status" value="1"/>
</dbReference>
<dbReference type="Pfam" id="PF00005">
    <property type="entry name" value="ABC_tran"/>
    <property type="match status" value="1"/>
</dbReference>
<evidence type="ECO:0000313" key="8">
    <source>
        <dbReference type="Proteomes" id="UP001597383"/>
    </source>
</evidence>
<proteinExistence type="inferred from homology"/>